<evidence type="ECO:0000313" key="21">
    <source>
        <dbReference type="Proteomes" id="UP001152320"/>
    </source>
</evidence>
<evidence type="ECO:0000256" key="13">
    <source>
        <dbReference type="ARBA" id="ARBA00023136"/>
    </source>
</evidence>
<evidence type="ECO:0000256" key="12">
    <source>
        <dbReference type="ARBA" id="ARBA00023034"/>
    </source>
</evidence>
<evidence type="ECO:0000256" key="2">
    <source>
        <dbReference type="ARBA" id="ARBA00004613"/>
    </source>
</evidence>
<dbReference type="EMBL" id="JAIZAY010000023">
    <property type="protein sequence ID" value="KAJ8019701.1"/>
    <property type="molecule type" value="Genomic_DNA"/>
</dbReference>
<organism evidence="20 21">
    <name type="scientific">Holothuria leucospilota</name>
    <name type="common">Black long sea cucumber</name>
    <name type="synonym">Mertensiothuria leucospilota</name>
    <dbReference type="NCBI Taxonomy" id="206669"/>
    <lineage>
        <taxon>Eukaryota</taxon>
        <taxon>Metazoa</taxon>
        <taxon>Echinodermata</taxon>
        <taxon>Eleutherozoa</taxon>
        <taxon>Echinozoa</taxon>
        <taxon>Holothuroidea</taxon>
        <taxon>Aspidochirotacea</taxon>
        <taxon>Aspidochirotida</taxon>
        <taxon>Holothuriidae</taxon>
        <taxon>Holothuria</taxon>
    </lineage>
</organism>
<keyword evidence="13 17" id="KW-0472">Membrane</keyword>
<evidence type="ECO:0000256" key="16">
    <source>
        <dbReference type="SAM" id="MobiDB-lite"/>
    </source>
</evidence>
<name>A0A9Q1B9M6_HOLLE</name>
<evidence type="ECO:0000256" key="10">
    <source>
        <dbReference type="ARBA" id="ARBA00022968"/>
    </source>
</evidence>
<protein>
    <recommendedName>
        <fullName evidence="5">alpha-1,6-mannosyl-glycoprotein 6-beta-N-acetylglucosaminyltransferase</fullName>
        <ecNumber evidence="5">2.4.1.155</ecNumber>
    </recommendedName>
</protein>
<evidence type="ECO:0000256" key="15">
    <source>
        <dbReference type="ARBA" id="ARBA00048243"/>
    </source>
</evidence>
<comment type="catalytic activity">
    <reaction evidence="15">
        <text>N(4)-{beta-D-GlcNAc-(1-&gt;2)-[beta-D-GlcNAc-(1-&gt;4)]-alpha-D-Man-(1-&gt;3)-[beta-D-GlcNAc-(1-&gt;2)-alpha-D-Man-(1-&gt;6)]-beta-D-Man-(1-&gt;4)-beta-D-GlcNAc-(1-&gt;4)-beta-D-GlcNAc}-L-asparaginyl-[protein] + UDP-N-acetyl-alpha-D-glucosamine = N(4)-{beta-D-GlcNAc-(1-&gt;2)-[beta-D-GlcNAc-(1-&gt;4)]-alpha-D-Man-(1-&gt;3)-[beta-D-GlcNAc-(1-&gt;2)-[beta-D-GlcNAc-(1-&gt;6)]-alpha-D-Man-(1-&gt;6)]-beta-D-Man-(1-&gt;4)-beta-D-GlcNAc-(1-&gt;4)-beta-D-GlcNAc}-L-asparaginyl-[protein] + UDP + H(+)</text>
        <dbReference type="Rhea" id="RHEA:16921"/>
        <dbReference type="Rhea" id="RHEA-COMP:14374"/>
        <dbReference type="Rhea" id="RHEA-COMP:14377"/>
        <dbReference type="ChEBI" id="CHEBI:15378"/>
        <dbReference type="ChEBI" id="CHEBI:57705"/>
        <dbReference type="ChEBI" id="CHEBI:58223"/>
        <dbReference type="ChEBI" id="CHEBI:139507"/>
        <dbReference type="ChEBI" id="CHEBI:139510"/>
        <dbReference type="EC" id="2.4.1.155"/>
    </reaction>
</comment>
<evidence type="ECO:0000256" key="11">
    <source>
        <dbReference type="ARBA" id="ARBA00022989"/>
    </source>
</evidence>
<feature type="domain" description="Glycosyltransferase family 18 catalytic" evidence="18">
    <location>
        <begin position="217"/>
        <end position="777"/>
    </location>
</feature>
<feature type="region of interest" description="Disordered" evidence="16">
    <location>
        <begin position="140"/>
        <end position="170"/>
    </location>
</feature>
<gene>
    <name evidence="20" type="ORF">HOLleu_41388</name>
</gene>
<comment type="subcellular location">
    <subcellularLocation>
        <location evidence="1">Golgi apparatus membrane</location>
        <topology evidence="1">Single-pass type II membrane protein</topology>
    </subcellularLocation>
    <subcellularLocation>
        <location evidence="2">Secreted</location>
    </subcellularLocation>
</comment>
<dbReference type="EC" id="2.4.1.155" evidence="5"/>
<proteinExistence type="inferred from homology"/>
<feature type="domain" description="MGT5A-like N-terminal" evidence="19">
    <location>
        <begin position="17"/>
        <end position="115"/>
    </location>
</feature>
<keyword evidence="14" id="KW-0325">Glycoprotein</keyword>
<evidence type="ECO:0000256" key="14">
    <source>
        <dbReference type="ARBA" id="ARBA00023180"/>
    </source>
</evidence>
<dbReference type="GO" id="GO:0006487">
    <property type="term" value="P:protein N-linked glycosylation"/>
    <property type="evidence" value="ECO:0007669"/>
    <property type="project" value="TreeGrafter"/>
</dbReference>
<comment type="pathway">
    <text evidence="3">Protein modification; protein glycosylation.</text>
</comment>
<evidence type="ECO:0000256" key="3">
    <source>
        <dbReference type="ARBA" id="ARBA00004922"/>
    </source>
</evidence>
<evidence type="ECO:0000256" key="5">
    <source>
        <dbReference type="ARBA" id="ARBA00012671"/>
    </source>
</evidence>
<comment type="caution">
    <text evidence="20">The sequence shown here is derived from an EMBL/GenBank/DDBJ whole genome shotgun (WGS) entry which is preliminary data.</text>
</comment>
<evidence type="ECO:0000256" key="7">
    <source>
        <dbReference type="ARBA" id="ARBA00022676"/>
    </source>
</evidence>
<sequence>MRGRWLWPRGFGAFSWRKSGLLFLLFIVVWFYTFTSFILFNGEPTKPESRHLQEKILDLSKRYIKAVAKEKGEGKTLPDPEGSYDFKKTLAVLIDNLLTRVDYLENKVNSLSVVRPSQPAPGRWLGNESHVELLSSQRLMREGVSSSRDDVSREKVDDSPVETDAEAERRRRHGAFGDALKNISDGKCAYTEEDLKTYPNCEKKIEWMKMFWQTDKCYSLYGVDGSDCSIFLYLSEVEKWCPHFSWRPKLPPLRKNQGPKAYIQVDKDGLFALMDSHEKFSWMKMRISRMWDTLWIPAVEALDRKGELKERSRKKILIHLGLLTKESGFKIAEKAFSGGPLGELVQWADIITSLYILGHDISLSYSTHRLSNFLRSNGLAKSSCPTDSDMPFDVVYIDIVGLKQMRKATGGLFNQFKCMLRVIDTFGTEPAYNADRFAKSAGYKSSWGKWNLVPRQFMTMFPHTPDNSFMGFVVEHYSPENLRPTTQRQNKALVYGKDPLMWRDANTFLNTIHAKFDIHGTVYSNGSEADHFIPSYVHNHGIVSGSRIQELLQETKLFVGLGFPYEGPAPLEAIANGCVFLNPSFNPPKNSKNTKFFEGKPTLREFSSQHPYAEVFIGKPHVWTVDISKTKELEQALNEISNLGNVPPLLPFEYTCEGMLQRVSAYVQHQDFCATVDPPWPPTSALRTITADVGVSCKKACFDLGLVCEPSFFPLINSKEALEKNFAISCSSEEFVENIYPPAMKNGAFSVKCHMQQEDLLYSCAGEKGNFRRLCPCRDYIKGQVALCKDCL</sequence>
<feature type="compositionally biased region" description="Basic and acidic residues" evidence="16">
    <location>
        <begin position="147"/>
        <end position="158"/>
    </location>
</feature>
<dbReference type="Proteomes" id="UP001152320">
    <property type="component" value="Chromosome 23"/>
</dbReference>
<dbReference type="AlphaFoldDB" id="A0A9Q1B9M6"/>
<dbReference type="InterPro" id="IPR052105">
    <property type="entry name" value="MGAT5_Glycosyltransferase"/>
</dbReference>
<reference evidence="20" key="1">
    <citation type="submission" date="2021-10" db="EMBL/GenBank/DDBJ databases">
        <title>Tropical sea cucumber genome reveals ecological adaptation and Cuvierian tubules defense mechanism.</title>
        <authorList>
            <person name="Chen T."/>
        </authorList>
    </citation>
    <scope>NUCLEOTIDE SEQUENCE</scope>
    <source>
        <strain evidence="20">Nanhai2018</strain>
        <tissue evidence="20">Muscle</tissue>
    </source>
</reference>
<evidence type="ECO:0000256" key="17">
    <source>
        <dbReference type="SAM" id="Phobius"/>
    </source>
</evidence>
<dbReference type="InterPro" id="IPR026116">
    <property type="entry name" value="GT18_cat"/>
</dbReference>
<evidence type="ECO:0000259" key="18">
    <source>
        <dbReference type="Pfam" id="PF15024"/>
    </source>
</evidence>
<keyword evidence="11 17" id="KW-1133">Transmembrane helix</keyword>
<evidence type="ECO:0000313" key="20">
    <source>
        <dbReference type="EMBL" id="KAJ8019701.1"/>
    </source>
</evidence>
<evidence type="ECO:0000256" key="8">
    <source>
        <dbReference type="ARBA" id="ARBA00022679"/>
    </source>
</evidence>
<dbReference type="PANTHER" id="PTHR15075:SF2">
    <property type="entry name" value="ALPHA-1,6-MANNOSYLGLYCOPROTEIN 6-BETA-N-ACETYLGLUCOSAMINYLTRANSFERASE"/>
    <property type="match status" value="1"/>
</dbReference>
<evidence type="ECO:0000256" key="4">
    <source>
        <dbReference type="ARBA" id="ARBA00007477"/>
    </source>
</evidence>
<keyword evidence="10" id="KW-0735">Signal-anchor</keyword>
<comment type="similarity">
    <text evidence="4">Belongs to the glycosyltransferase 18 family.</text>
</comment>
<dbReference type="OrthoDB" id="2113294at2759"/>
<dbReference type="GO" id="GO:0005576">
    <property type="term" value="C:extracellular region"/>
    <property type="evidence" value="ECO:0007669"/>
    <property type="project" value="UniProtKB-SubCell"/>
</dbReference>
<dbReference type="PANTHER" id="PTHR15075">
    <property type="entry name" value="ALPHA-MANNOSIDE BETA-1,6-N-ACETYLGLUCOSAMINYLTRANSFERASE"/>
    <property type="match status" value="1"/>
</dbReference>
<dbReference type="Pfam" id="PF15027">
    <property type="entry name" value="MGT5A_N"/>
    <property type="match status" value="1"/>
</dbReference>
<evidence type="ECO:0000259" key="19">
    <source>
        <dbReference type="Pfam" id="PF15027"/>
    </source>
</evidence>
<evidence type="ECO:0000256" key="9">
    <source>
        <dbReference type="ARBA" id="ARBA00022692"/>
    </source>
</evidence>
<evidence type="ECO:0000256" key="1">
    <source>
        <dbReference type="ARBA" id="ARBA00004323"/>
    </source>
</evidence>
<keyword evidence="21" id="KW-1185">Reference proteome</keyword>
<keyword evidence="6" id="KW-0964">Secreted</keyword>
<keyword evidence="12" id="KW-0333">Golgi apparatus</keyword>
<dbReference type="Pfam" id="PF15024">
    <property type="entry name" value="Glyco_transf_18"/>
    <property type="match status" value="1"/>
</dbReference>
<keyword evidence="8" id="KW-0808">Transferase</keyword>
<accession>A0A9Q1B9M6</accession>
<keyword evidence="7" id="KW-0328">Glycosyltransferase</keyword>
<feature type="transmembrane region" description="Helical" evidence="17">
    <location>
        <begin position="21"/>
        <end position="40"/>
    </location>
</feature>
<dbReference type="GO" id="GO:0000139">
    <property type="term" value="C:Golgi membrane"/>
    <property type="evidence" value="ECO:0007669"/>
    <property type="project" value="UniProtKB-SubCell"/>
</dbReference>
<dbReference type="GO" id="GO:0030144">
    <property type="term" value="F:alpha-1,6-mannosylglycoprotein 6-beta-N-acetylglucosaminyltransferase activity"/>
    <property type="evidence" value="ECO:0007669"/>
    <property type="project" value="UniProtKB-EC"/>
</dbReference>
<keyword evidence="9 17" id="KW-0812">Transmembrane</keyword>
<evidence type="ECO:0000256" key="6">
    <source>
        <dbReference type="ARBA" id="ARBA00022525"/>
    </source>
</evidence>
<dbReference type="InterPro" id="IPR027833">
    <property type="entry name" value="MGT5A-like_N"/>
</dbReference>